<gene>
    <name evidence="2" type="ORF">LTR24_001099</name>
</gene>
<evidence type="ECO:0000313" key="2">
    <source>
        <dbReference type="EMBL" id="KAK5100034.1"/>
    </source>
</evidence>
<proteinExistence type="predicted"/>
<feature type="coiled-coil region" evidence="1">
    <location>
        <begin position="122"/>
        <end position="149"/>
    </location>
</feature>
<dbReference type="EMBL" id="JAVRRG010000008">
    <property type="protein sequence ID" value="KAK5100034.1"/>
    <property type="molecule type" value="Genomic_DNA"/>
</dbReference>
<dbReference type="PANTHER" id="PTHR18895:SF74">
    <property type="entry name" value="MTRF1L RELEASE FACTOR GLUTAMINE METHYLTRANSFERASE"/>
    <property type="match status" value="1"/>
</dbReference>
<dbReference type="InterPro" id="IPR002052">
    <property type="entry name" value="DNA_methylase_N6_adenine_CS"/>
</dbReference>
<name>A0ABR0KLF9_9EURO</name>
<dbReference type="SUPFAM" id="SSF53335">
    <property type="entry name" value="S-adenosyl-L-methionine-dependent methyltransferases"/>
    <property type="match status" value="1"/>
</dbReference>
<dbReference type="InterPro" id="IPR050320">
    <property type="entry name" value="N5-glutamine_MTase"/>
</dbReference>
<dbReference type="Gene3D" id="3.40.50.150">
    <property type="entry name" value="Vaccinia Virus protein VP39"/>
    <property type="match status" value="1"/>
</dbReference>
<evidence type="ECO:0000313" key="3">
    <source>
        <dbReference type="Proteomes" id="UP001345013"/>
    </source>
</evidence>
<keyword evidence="3" id="KW-1185">Reference proteome</keyword>
<dbReference type="Gene3D" id="1.10.8.10">
    <property type="entry name" value="DNA helicase RuvA subunit, C-terminal domain"/>
    <property type="match status" value="1"/>
</dbReference>
<accession>A0ABR0KLF9</accession>
<reference evidence="2 3" key="1">
    <citation type="submission" date="2023-08" db="EMBL/GenBank/DDBJ databases">
        <title>Black Yeasts Isolated from many extreme environments.</title>
        <authorList>
            <person name="Coleine C."/>
            <person name="Stajich J.E."/>
            <person name="Selbmann L."/>
        </authorList>
    </citation>
    <scope>NUCLEOTIDE SEQUENCE [LARGE SCALE GENOMIC DNA]</scope>
    <source>
        <strain evidence="2 3">CCFEE 5885</strain>
    </source>
</reference>
<comment type="caution">
    <text evidence="2">The sequence shown here is derived from an EMBL/GenBank/DDBJ whole genome shotgun (WGS) entry which is preliminary data.</text>
</comment>
<sequence length="429" mass="48328">MYYTNELRWMKEAILERQLGITAEWEVSHVPIWHVGSQADRTLRSWVRRRSYAEPLQYILGTQPFGELELKCKPGVLIPRPETETYTTGLANILCELRGDGTERLVTGAREDEVLKEYPSEFETLEDKTNALSDEIASLQNAISLLKGEIQIHNKPLAVADFCTGTGCIALLLHSILRSPTASPLVPNLRIRAFDISQKALTLAEQNLGHNIKLGTLHNSARSTISFEQLDVLALSRHSQSRIRECLSPSNEEALFDVIISNPPYISPSHHRHGPTTKSVRMYEPVLALVPPPDLVYQTVDQADQFYPAIIRIAAAARCKVLVMEVGDTAQAFRVVQMCQRDANPDIYGLSVDPNWLVEVWRDDGSMMHIHHPYKKVTSGVEELEDLQCRAVVIWMDCRWSRARETQDGFGDLSTCIEDQDSFQRGGVP</sequence>
<dbReference type="PROSITE" id="PS00092">
    <property type="entry name" value="N6_MTASE"/>
    <property type="match status" value="1"/>
</dbReference>
<protein>
    <recommendedName>
        <fullName evidence="4">S-adenosyl-L-methionine-dependent methyltransferase</fullName>
    </recommendedName>
</protein>
<evidence type="ECO:0008006" key="4">
    <source>
        <dbReference type="Google" id="ProtNLM"/>
    </source>
</evidence>
<dbReference type="PANTHER" id="PTHR18895">
    <property type="entry name" value="HEMK METHYLTRANSFERASE"/>
    <property type="match status" value="1"/>
</dbReference>
<dbReference type="Proteomes" id="UP001345013">
    <property type="component" value="Unassembled WGS sequence"/>
</dbReference>
<keyword evidence="1" id="KW-0175">Coiled coil</keyword>
<evidence type="ECO:0000256" key="1">
    <source>
        <dbReference type="SAM" id="Coils"/>
    </source>
</evidence>
<organism evidence="2 3">
    <name type="scientific">Lithohypha guttulata</name>
    <dbReference type="NCBI Taxonomy" id="1690604"/>
    <lineage>
        <taxon>Eukaryota</taxon>
        <taxon>Fungi</taxon>
        <taxon>Dikarya</taxon>
        <taxon>Ascomycota</taxon>
        <taxon>Pezizomycotina</taxon>
        <taxon>Eurotiomycetes</taxon>
        <taxon>Chaetothyriomycetidae</taxon>
        <taxon>Chaetothyriales</taxon>
        <taxon>Trichomeriaceae</taxon>
        <taxon>Lithohypha</taxon>
    </lineage>
</organism>
<dbReference type="InterPro" id="IPR029063">
    <property type="entry name" value="SAM-dependent_MTases_sf"/>
</dbReference>